<evidence type="ECO:0000256" key="1">
    <source>
        <dbReference type="SAM" id="SignalP"/>
    </source>
</evidence>
<dbReference type="PROSITE" id="PS51257">
    <property type="entry name" value="PROKAR_LIPOPROTEIN"/>
    <property type="match status" value="1"/>
</dbReference>
<evidence type="ECO:0000259" key="2">
    <source>
        <dbReference type="Pfam" id="PF13648"/>
    </source>
</evidence>
<feature type="domain" description="Lipocalin-like" evidence="2">
    <location>
        <begin position="41"/>
        <end position="123"/>
    </location>
</feature>
<dbReference type="RefSeq" id="WP_350411512.1">
    <property type="nucleotide sequence ID" value="NZ_JBEOKT010000004.1"/>
</dbReference>
<accession>A0ABV1RRY4</accession>
<organism evidence="3 4">
    <name type="scientific">Pontibacter populi</name>
    <dbReference type="NCBI Taxonomy" id="890055"/>
    <lineage>
        <taxon>Bacteria</taxon>
        <taxon>Pseudomonadati</taxon>
        <taxon>Bacteroidota</taxon>
        <taxon>Cytophagia</taxon>
        <taxon>Cytophagales</taxon>
        <taxon>Hymenobacteraceae</taxon>
        <taxon>Pontibacter</taxon>
    </lineage>
</organism>
<name>A0ABV1RRY4_9BACT</name>
<dbReference type="Proteomes" id="UP001476807">
    <property type="component" value="Unassembled WGS sequence"/>
</dbReference>
<proteinExistence type="predicted"/>
<keyword evidence="4" id="KW-1185">Reference proteome</keyword>
<dbReference type="InterPro" id="IPR024311">
    <property type="entry name" value="Lipocalin-like"/>
</dbReference>
<gene>
    <name evidence="3" type="ORF">ABS362_06190</name>
</gene>
<feature type="signal peptide" evidence="1">
    <location>
        <begin position="1"/>
        <end position="22"/>
    </location>
</feature>
<evidence type="ECO:0000313" key="4">
    <source>
        <dbReference type="Proteomes" id="UP001476807"/>
    </source>
</evidence>
<dbReference type="Pfam" id="PF13648">
    <property type="entry name" value="Lipocalin_4"/>
    <property type="match status" value="1"/>
</dbReference>
<dbReference type="EMBL" id="JBEOKT010000004">
    <property type="protein sequence ID" value="MER2997128.1"/>
    <property type="molecule type" value="Genomic_DNA"/>
</dbReference>
<sequence>MKKLQFLTYLFAVLFTVTMVSCDDDDDDNDVDPGKEAMLTAGVWTGDKIYYQGADFTEQLSGFLDIKSATVDFNADGTYTGNLDGDSESGTWEFTNNETQIIMDADTDDEIIVDINRLTATELWVEGDYMGTGEETIELRFKK</sequence>
<evidence type="ECO:0000313" key="3">
    <source>
        <dbReference type="EMBL" id="MER2997128.1"/>
    </source>
</evidence>
<keyword evidence="1" id="KW-0732">Signal</keyword>
<protein>
    <submittedName>
        <fullName evidence="3">Lipocalin family protein</fullName>
    </submittedName>
</protein>
<feature type="chain" id="PRO_5046671163" evidence="1">
    <location>
        <begin position="23"/>
        <end position="143"/>
    </location>
</feature>
<comment type="caution">
    <text evidence="3">The sequence shown here is derived from an EMBL/GenBank/DDBJ whole genome shotgun (WGS) entry which is preliminary data.</text>
</comment>
<reference evidence="3 4" key="1">
    <citation type="submission" date="2024-06" db="EMBL/GenBank/DDBJ databases">
        <title>Pontibacter populi HYL7-15.</title>
        <authorList>
            <person name="Kim M.K."/>
        </authorList>
    </citation>
    <scope>NUCLEOTIDE SEQUENCE [LARGE SCALE GENOMIC DNA]</scope>
    <source>
        <strain evidence="3 4">HYL7-15</strain>
    </source>
</reference>